<keyword evidence="2 4" id="KW-0808">Transferase</keyword>
<dbReference type="InterPro" id="IPR029063">
    <property type="entry name" value="SAM-dependent_MTases_sf"/>
</dbReference>
<evidence type="ECO:0000259" key="6">
    <source>
        <dbReference type="PROSITE" id="PS50926"/>
    </source>
</evidence>
<reference evidence="7 8" key="1">
    <citation type="submission" date="2018-07" db="EMBL/GenBank/DDBJ databases">
        <title>New species, Clostridium PI-S10-A1B.</title>
        <authorList>
            <person name="Krishna G."/>
            <person name="Summeta K."/>
            <person name="Shikha S."/>
            <person name="Prabhu P.B."/>
            <person name="Suresh K."/>
        </authorList>
    </citation>
    <scope>NUCLEOTIDE SEQUENCE [LARGE SCALE GENOMIC DNA]</scope>
    <source>
        <strain evidence="7 8">PI-S10-A1B</strain>
    </source>
</reference>
<feature type="binding site" evidence="4">
    <location>
        <position position="335"/>
    </location>
    <ligand>
        <name>S-adenosyl-L-methionine</name>
        <dbReference type="ChEBI" id="CHEBI:59789"/>
    </ligand>
</feature>
<evidence type="ECO:0000256" key="3">
    <source>
        <dbReference type="ARBA" id="ARBA00022691"/>
    </source>
</evidence>
<dbReference type="NCBIfam" id="TIGR00479">
    <property type="entry name" value="rumA"/>
    <property type="match status" value="1"/>
</dbReference>
<evidence type="ECO:0000256" key="4">
    <source>
        <dbReference type="PROSITE-ProRule" id="PRU01024"/>
    </source>
</evidence>
<dbReference type="GO" id="GO:0070475">
    <property type="term" value="P:rRNA base methylation"/>
    <property type="evidence" value="ECO:0007669"/>
    <property type="project" value="TreeGrafter"/>
</dbReference>
<dbReference type="GO" id="GO:0070041">
    <property type="term" value="F:rRNA (uridine-C5-)-methyltransferase activity"/>
    <property type="evidence" value="ECO:0007669"/>
    <property type="project" value="UniProtKB-ARBA"/>
</dbReference>
<comment type="caution">
    <text evidence="7">The sequence shown here is derived from an EMBL/GenBank/DDBJ whole genome shotgun (WGS) entry which is preliminary data.</text>
</comment>
<evidence type="ECO:0000256" key="2">
    <source>
        <dbReference type="ARBA" id="ARBA00022679"/>
    </source>
</evidence>
<evidence type="ECO:0000313" key="7">
    <source>
        <dbReference type="EMBL" id="RFZ76577.1"/>
    </source>
</evidence>
<sequence>MAEWKKNDRIQVLIEDLSETGEGIGKTDGFTWFIKDTVIGDQVEAKAMKVKKSYGFAHLERIIKPSEGRITPRCPVARQCGGCQLQAMSYEEQLRYKERKIYGNITRIGGFTEVPMLPIMGMDEPWRYRNKAQFPWGLDKEGRPVAGFYAGRTHAIIGCEDCLLGVEENQEVLRRIKAHMERYHLAPYEESTHKGLIRHTLIRKGFQTGELMVCQVINGNQLPHSEELVKSLLEIPGMTSISLNVNREQTNVILGNKVENLYGPGYITDYIGSVQYRISPLSFYQVNPVQTEKLYGTALEYAGLTGGETVWDLYCGIGTISLFLAQKAKKVYGVEIVPQAIDDARENARLNGIENAEFFVGKAEEVLPEQYEKNQVYADVIVVDPPRKGCDEKCLETIVKMGPERVVYVSCDSATLARDLKYLAERGYELVKVRGCDMFPWTTHVETVVLLSQQKPNDRIKVDLDLDELDATSAETKATYAEIKDYVLKEHGLKVSNLYISQVKRKCGLEVGENYNLAKSEDAKQPNCPEEKEKAIVDALEHFGMI</sequence>
<feature type="domain" description="TRAM" evidence="6">
    <location>
        <begin position="3"/>
        <end position="61"/>
    </location>
</feature>
<dbReference type="FunFam" id="2.40.50.1070:FF:000003">
    <property type="entry name" value="23S rRNA (Uracil-5-)-methyltransferase RumA"/>
    <property type="match status" value="1"/>
</dbReference>
<dbReference type="Gene3D" id="2.40.50.140">
    <property type="entry name" value="Nucleic acid-binding proteins"/>
    <property type="match status" value="1"/>
</dbReference>
<dbReference type="InterPro" id="IPR030390">
    <property type="entry name" value="MeTrfase_TrmA_AS"/>
</dbReference>
<dbReference type="Pfam" id="PF01938">
    <property type="entry name" value="TRAM"/>
    <property type="match status" value="1"/>
</dbReference>
<dbReference type="EMBL" id="QOHO01000077">
    <property type="protein sequence ID" value="RFZ76577.1"/>
    <property type="molecule type" value="Genomic_DNA"/>
</dbReference>
<feature type="active site" evidence="5">
    <location>
        <position position="411"/>
    </location>
</feature>
<feature type="binding site" evidence="4">
    <location>
        <position position="314"/>
    </location>
    <ligand>
        <name>S-adenosyl-L-methionine</name>
        <dbReference type="ChEBI" id="CHEBI:59789"/>
    </ligand>
</feature>
<evidence type="ECO:0000256" key="1">
    <source>
        <dbReference type="ARBA" id="ARBA00022603"/>
    </source>
</evidence>
<dbReference type="SUPFAM" id="SSF53335">
    <property type="entry name" value="S-adenosyl-L-methionine-dependent methyltransferases"/>
    <property type="match status" value="1"/>
</dbReference>
<dbReference type="InterPro" id="IPR002792">
    <property type="entry name" value="TRAM_dom"/>
</dbReference>
<keyword evidence="3 4" id="KW-0949">S-adenosyl-L-methionine</keyword>
<feature type="binding site" evidence="4">
    <location>
        <position position="384"/>
    </location>
    <ligand>
        <name>S-adenosyl-L-methionine</name>
        <dbReference type="ChEBI" id="CHEBI:59789"/>
    </ligand>
</feature>
<comment type="similarity">
    <text evidence="4">Belongs to the class I-like SAM-binding methyltransferase superfamily. RNA M5U methyltransferase family.</text>
</comment>
<dbReference type="PANTHER" id="PTHR11061">
    <property type="entry name" value="RNA M5U METHYLTRANSFERASE"/>
    <property type="match status" value="1"/>
</dbReference>
<dbReference type="RefSeq" id="WP_117419247.1">
    <property type="nucleotide sequence ID" value="NZ_QOHO01000077.1"/>
</dbReference>
<accession>A0A3E2N6E9</accession>
<dbReference type="Pfam" id="PF05958">
    <property type="entry name" value="tRNA_U5-meth_tr"/>
    <property type="match status" value="1"/>
</dbReference>
<dbReference type="Gene3D" id="2.40.50.1070">
    <property type="match status" value="1"/>
</dbReference>
<dbReference type="AlphaFoldDB" id="A0A3E2N6E9"/>
<dbReference type="OrthoDB" id="9804590at2"/>
<dbReference type="FunFam" id="3.40.50.150:FF:000009">
    <property type="entry name" value="23S rRNA (Uracil(1939)-C(5))-methyltransferase RlmD"/>
    <property type="match status" value="1"/>
</dbReference>
<feature type="active site" description="Nucleophile" evidence="4">
    <location>
        <position position="411"/>
    </location>
</feature>
<dbReference type="PROSITE" id="PS51687">
    <property type="entry name" value="SAM_MT_RNA_M5U"/>
    <property type="match status" value="1"/>
</dbReference>
<dbReference type="InterPro" id="IPR012340">
    <property type="entry name" value="NA-bd_OB-fold"/>
</dbReference>
<evidence type="ECO:0000256" key="5">
    <source>
        <dbReference type="PROSITE-ProRule" id="PRU10015"/>
    </source>
</evidence>
<organism evidence="7 8">
    <name type="scientific">Lacrimispora amygdalina</name>
    <dbReference type="NCBI Taxonomy" id="253257"/>
    <lineage>
        <taxon>Bacteria</taxon>
        <taxon>Bacillati</taxon>
        <taxon>Bacillota</taxon>
        <taxon>Clostridia</taxon>
        <taxon>Lachnospirales</taxon>
        <taxon>Lachnospiraceae</taxon>
        <taxon>Lacrimispora</taxon>
    </lineage>
</organism>
<dbReference type="PANTHER" id="PTHR11061:SF30">
    <property type="entry name" value="TRNA (URACIL(54)-C(5))-METHYLTRANSFERASE"/>
    <property type="match status" value="1"/>
</dbReference>
<dbReference type="Proteomes" id="UP000260680">
    <property type="component" value="Unassembled WGS sequence"/>
</dbReference>
<dbReference type="EC" id="2.1.1.190" evidence="7"/>
<dbReference type="PROSITE" id="PS01230">
    <property type="entry name" value="TRMA_1"/>
    <property type="match status" value="1"/>
</dbReference>
<name>A0A3E2N6E9_9FIRM</name>
<dbReference type="PROSITE" id="PS50926">
    <property type="entry name" value="TRAM"/>
    <property type="match status" value="1"/>
</dbReference>
<dbReference type="CDD" id="cd02440">
    <property type="entry name" value="AdoMet_MTases"/>
    <property type="match status" value="1"/>
</dbReference>
<dbReference type="InterPro" id="IPR010280">
    <property type="entry name" value="U5_MeTrfase_fam"/>
</dbReference>
<dbReference type="SUPFAM" id="SSF50249">
    <property type="entry name" value="Nucleic acid-binding proteins"/>
    <property type="match status" value="1"/>
</dbReference>
<evidence type="ECO:0000313" key="8">
    <source>
        <dbReference type="Proteomes" id="UP000260680"/>
    </source>
</evidence>
<feature type="binding site" evidence="4">
    <location>
        <position position="285"/>
    </location>
    <ligand>
        <name>S-adenosyl-L-methionine</name>
        <dbReference type="ChEBI" id="CHEBI:59789"/>
    </ligand>
</feature>
<proteinExistence type="inferred from homology"/>
<dbReference type="Gene3D" id="3.40.50.150">
    <property type="entry name" value="Vaccinia Virus protein VP39"/>
    <property type="match status" value="1"/>
</dbReference>
<dbReference type="FunFam" id="2.40.50.140:FF:000097">
    <property type="entry name" value="23S rRNA (uracil(1939)-C(5))-methyltransferase RlmD"/>
    <property type="match status" value="1"/>
</dbReference>
<keyword evidence="1 4" id="KW-0489">Methyltransferase</keyword>
<gene>
    <name evidence="7" type="ORF">DS742_22720</name>
</gene>
<protein>
    <submittedName>
        <fullName evidence="7">23S rRNA (Uracil(1939)-C(5))-methyltransferase RlmD</fullName>
        <ecNumber evidence="7">2.1.1.190</ecNumber>
    </submittedName>
</protein>